<dbReference type="Proteomes" id="UP000587760">
    <property type="component" value="Unassembled WGS sequence"/>
</dbReference>
<protein>
    <recommendedName>
        <fullName evidence="1">Calcineurin-like phosphoesterase domain-containing protein</fullName>
    </recommendedName>
</protein>
<dbReference type="RefSeq" id="WP_184746999.1">
    <property type="nucleotide sequence ID" value="NZ_JACHGJ010000004.1"/>
</dbReference>
<dbReference type="Pfam" id="PF00149">
    <property type="entry name" value="Metallophos"/>
    <property type="match status" value="1"/>
</dbReference>
<name>A0A841RBY3_9SPIO</name>
<accession>A0A841RBY3</accession>
<evidence type="ECO:0000313" key="3">
    <source>
        <dbReference type="Proteomes" id="UP000587760"/>
    </source>
</evidence>
<proteinExistence type="predicted"/>
<keyword evidence="3" id="KW-1185">Reference proteome</keyword>
<organism evidence="2 3">
    <name type="scientific">Spirochaeta isovalerica</name>
    <dbReference type="NCBI Taxonomy" id="150"/>
    <lineage>
        <taxon>Bacteria</taxon>
        <taxon>Pseudomonadati</taxon>
        <taxon>Spirochaetota</taxon>
        <taxon>Spirochaetia</taxon>
        <taxon>Spirochaetales</taxon>
        <taxon>Spirochaetaceae</taxon>
        <taxon>Spirochaeta</taxon>
    </lineage>
</organism>
<dbReference type="EMBL" id="JACHGJ010000004">
    <property type="protein sequence ID" value="MBB6480737.1"/>
    <property type="molecule type" value="Genomic_DNA"/>
</dbReference>
<feature type="domain" description="Calcineurin-like phosphoesterase" evidence="1">
    <location>
        <begin position="27"/>
        <end position="233"/>
    </location>
</feature>
<dbReference type="SUPFAM" id="SSF56300">
    <property type="entry name" value="Metallo-dependent phosphatases"/>
    <property type="match status" value="1"/>
</dbReference>
<dbReference type="InterPro" id="IPR004843">
    <property type="entry name" value="Calcineurin-like_PHP"/>
</dbReference>
<reference evidence="2 3" key="1">
    <citation type="submission" date="2020-08" db="EMBL/GenBank/DDBJ databases">
        <title>Genomic Encyclopedia of Type Strains, Phase IV (KMG-IV): sequencing the most valuable type-strain genomes for metagenomic binning, comparative biology and taxonomic classification.</title>
        <authorList>
            <person name="Goeker M."/>
        </authorList>
    </citation>
    <scope>NUCLEOTIDE SEQUENCE [LARGE SCALE GENOMIC DNA]</scope>
    <source>
        <strain evidence="2 3">DSM 2461</strain>
    </source>
</reference>
<dbReference type="Gene3D" id="3.60.21.10">
    <property type="match status" value="1"/>
</dbReference>
<comment type="caution">
    <text evidence="2">The sequence shown here is derived from an EMBL/GenBank/DDBJ whole genome shotgun (WGS) entry which is preliminary data.</text>
</comment>
<dbReference type="PANTHER" id="PTHR43143:SF5">
    <property type="entry name" value="SECRETED PROTEIN"/>
    <property type="match status" value="1"/>
</dbReference>
<gene>
    <name evidence="2" type="ORF">HNR50_002410</name>
</gene>
<dbReference type="PANTHER" id="PTHR43143">
    <property type="entry name" value="METALLOPHOSPHOESTERASE, CALCINEURIN SUPERFAMILY"/>
    <property type="match status" value="1"/>
</dbReference>
<dbReference type="AlphaFoldDB" id="A0A841RBY3"/>
<sequence>MKAKIFFIIALIISTAQIWGNETPFSIVLLPDTQYYTQYHPETYYRQTQWIADNRAENNIQFVIHLGDLTDDNTFRQWRVADRAHTILDDANIPYSVIPGNHDNPLHGKKRNTSRFNRYFGPDRFSGKEWYGGHYEEGNENNYTFFSVGDLHFMVLSLEFLPRQEVLQWANRVIAEHYDTRVIVVTHSYMKRGGDRYDNGSGKYDIEGADGQTIWDKFVKKHSNVFMVLCGHVSDSELRISKGLNGNSVHQILTDFQNEPNGGNGWLRVLQFYPDQNRINVETLSVEKDVNRFFQTSYDSAPFQKDHTFSLHYDMTSRFIYRFDPGP</sequence>
<evidence type="ECO:0000313" key="2">
    <source>
        <dbReference type="EMBL" id="MBB6480737.1"/>
    </source>
</evidence>
<evidence type="ECO:0000259" key="1">
    <source>
        <dbReference type="Pfam" id="PF00149"/>
    </source>
</evidence>
<dbReference type="InterPro" id="IPR051918">
    <property type="entry name" value="STPP_CPPED1"/>
</dbReference>
<dbReference type="InterPro" id="IPR029052">
    <property type="entry name" value="Metallo-depent_PP-like"/>
</dbReference>
<dbReference type="GO" id="GO:0016787">
    <property type="term" value="F:hydrolase activity"/>
    <property type="evidence" value="ECO:0007669"/>
    <property type="project" value="InterPro"/>
</dbReference>